<dbReference type="EMBL" id="JANFPI010000003">
    <property type="protein sequence ID" value="MCX8997656.1"/>
    <property type="molecule type" value="Genomic_DNA"/>
</dbReference>
<proteinExistence type="predicted"/>
<dbReference type="AlphaFoldDB" id="A0AAE3N055"/>
<sequence length="47" mass="5070">MALAFQRGTETVGRTRRISMRDALHGVLPWVAVIASFLFVAAVIAGL</sequence>
<feature type="transmembrane region" description="Helical" evidence="1">
    <location>
        <begin position="23"/>
        <end position="45"/>
    </location>
</feature>
<evidence type="ECO:0000313" key="3">
    <source>
        <dbReference type="Proteomes" id="UP001208771"/>
    </source>
</evidence>
<keyword evidence="3" id="KW-1185">Reference proteome</keyword>
<evidence type="ECO:0000256" key="1">
    <source>
        <dbReference type="SAM" id="Phobius"/>
    </source>
</evidence>
<protein>
    <submittedName>
        <fullName evidence="2">Uncharacterized protein</fullName>
    </submittedName>
</protein>
<gene>
    <name evidence="2" type="ORF">NOF55_11130</name>
</gene>
<keyword evidence="1" id="KW-0812">Transmembrane</keyword>
<evidence type="ECO:0000313" key="2">
    <source>
        <dbReference type="EMBL" id="MCX8997656.1"/>
    </source>
</evidence>
<keyword evidence="1" id="KW-1133">Transmembrane helix</keyword>
<accession>A0AAE3N055</accession>
<comment type="caution">
    <text evidence="2">The sequence shown here is derived from an EMBL/GenBank/DDBJ whole genome shotgun (WGS) entry which is preliminary data.</text>
</comment>
<keyword evidence="1" id="KW-0472">Membrane</keyword>
<reference evidence="2" key="1">
    <citation type="submission" date="2022-07" db="EMBL/GenBank/DDBJ databases">
        <title>Ectorhizobium quercum gen.nov., sp. nov.</title>
        <authorList>
            <person name="Ma T."/>
            <person name="Li Y."/>
        </authorList>
    </citation>
    <scope>NUCLEOTIDE SEQUENCE</scope>
    <source>
        <strain evidence="2">BDR2-2</strain>
    </source>
</reference>
<dbReference type="Proteomes" id="UP001208771">
    <property type="component" value="Unassembled WGS sequence"/>
</dbReference>
<dbReference type="RefSeq" id="WP_306411436.1">
    <property type="nucleotide sequence ID" value="NZ_JANFPI010000003.1"/>
</dbReference>
<organism evidence="2 3">
    <name type="scientific">Ectorhizobium quercum</name>
    <dbReference type="NCBI Taxonomy" id="2965071"/>
    <lineage>
        <taxon>Bacteria</taxon>
        <taxon>Pseudomonadati</taxon>
        <taxon>Pseudomonadota</taxon>
        <taxon>Alphaproteobacteria</taxon>
        <taxon>Hyphomicrobiales</taxon>
        <taxon>Rhizobiaceae</taxon>
        <taxon>Ectorhizobium</taxon>
    </lineage>
</organism>
<name>A0AAE3N055_9HYPH</name>